<reference evidence="1 2" key="1">
    <citation type="journal article" date="2012" name="BMC Genomics">
        <title>The genome sequence of Propionibacterium acidipropionici provides insights into its biotechnological and industrial potential.</title>
        <authorList>
            <person name="Parizzi L.P."/>
            <person name="Grassi M.C."/>
            <person name="Llerena L.A."/>
            <person name="Carazzolle M.F."/>
            <person name="Queiroz V.L."/>
            <person name="Lunardi I."/>
            <person name="Zeidler A.F."/>
            <person name="Teixeira P.J."/>
            <person name="Mieczkowski P."/>
            <person name="Rincones J."/>
            <person name="Pereira G.A."/>
        </authorList>
    </citation>
    <scope>NUCLEOTIDE SEQUENCE [LARGE SCALE GENOMIC DNA]</scope>
    <source>
        <strain evidence="2">ATCC 4875 / DSM 20272 / JCM 6432 / NBRC 12425 / NCIMB 8070</strain>
    </source>
</reference>
<protein>
    <submittedName>
        <fullName evidence="1">Uncharacterized protein</fullName>
    </submittedName>
</protein>
<sequence>MRGMTIGEYSGAQDVELHADQTPLGALLVDRCGRIEEILACAGISRPLAWHQETWDPVISLYVRKDWCYCDAAVDEDAWRDAEERIRAEIEWPVRLVEVTTGGAQAMVGLQALAAAVPWAGTDLTWVHDLENTMRAGLMTWADLAAQMENRLREAVG</sequence>
<dbReference type="PATRIC" id="fig|1171373.8.peg.519"/>
<organism evidence="1 2">
    <name type="scientific">Acidipropionibacterium acidipropionici (strain ATCC 4875 / DSM 20272 / JCM 6432 / NBRC 12425 / NCIMB 8070 / 4)</name>
    <name type="common">Propionibacterium acidipropionici</name>
    <dbReference type="NCBI Taxonomy" id="1171373"/>
    <lineage>
        <taxon>Bacteria</taxon>
        <taxon>Bacillati</taxon>
        <taxon>Actinomycetota</taxon>
        <taxon>Actinomycetes</taxon>
        <taxon>Propionibacteriales</taxon>
        <taxon>Propionibacteriaceae</taxon>
        <taxon>Acidipropionibacterium</taxon>
    </lineage>
</organism>
<dbReference type="EMBL" id="CP003493">
    <property type="protein sequence ID" value="AFV88356.1"/>
    <property type="molecule type" value="Genomic_DNA"/>
</dbReference>
<evidence type="ECO:0000313" key="2">
    <source>
        <dbReference type="Proteomes" id="UP000000214"/>
    </source>
</evidence>
<dbReference type="KEGG" id="pbo:PACID_05150"/>
<accession>K7RQ11</accession>
<evidence type="ECO:0000313" key="1">
    <source>
        <dbReference type="EMBL" id="AFV88356.1"/>
    </source>
</evidence>
<name>K7RQ11_ACIA4</name>
<gene>
    <name evidence="1" type="ordered locus">PACID_05150</name>
</gene>
<proteinExistence type="predicted"/>
<dbReference type="AlphaFoldDB" id="K7RQ11"/>
<dbReference type="HOGENOM" id="CLU_1676289_0_0_11"/>
<dbReference type="Proteomes" id="UP000000214">
    <property type="component" value="Chromosome"/>
</dbReference>